<organism evidence="1 2">
    <name type="scientific">Rhodococcus erythropolis</name>
    <name type="common">Arthrobacter picolinophilus</name>
    <dbReference type="NCBI Taxonomy" id="1833"/>
    <lineage>
        <taxon>Bacteria</taxon>
        <taxon>Bacillati</taxon>
        <taxon>Actinomycetota</taxon>
        <taxon>Actinomycetes</taxon>
        <taxon>Mycobacteriales</taxon>
        <taxon>Nocardiaceae</taxon>
        <taxon>Rhodococcus</taxon>
        <taxon>Rhodococcus erythropolis group</taxon>
    </lineage>
</organism>
<evidence type="ECO:0000313" key="2">
    <source>
        <dbReference type="Proteomes" id="UP000502345"/>
    </source>
</evidence>
<sequence>MFFLPMSSPAWLQVPVLQWYFGLHFG</sequence>
<evidence type="ECO:0000313" key="1">
    <source>
        <dbReference type="EMBL" id="QIP37862.1"/>
    </source>
</evidence>
<dbReference type="EMBL" id="CP050124">
    <property type="protein sequence ID" value="QIP37862.1"/>
    <property type="molecule type" value="Genomic_DNA"/>
</dbReference>
<dbReference type="AlphaFoldDB" id="A0A6G9CLW4"/>
<name>A0A6G9CLW4_RHOER</name>
<protein>
    <submittedName>
        <fullName evidence="1">Uncharacterized protein</fullName>
    </submittedName>
</protein>
<proteinExistence type="predicted"/>
<reference evidence="1 2" key="1">
    <citation type="submission" date="2020-03" db="EMBL/GenBank/DDBJ databases">
        <title>Screen low temperature-resistant strains for efficient degradation of petroleum hydrocarbons under the low temperature.</title>
        <authorList>
            <person name="Wang Y."/>
            <person name="Chen J."/>
        </authorList>
    </citation>
    <scope>NUCLEOTIDE SEQUENCE [LARGE SCALE GENOMIC DNA]</scope>
    <source>
        <strain evidence="1 2">KB1</strain>
    </source>
</reference>
<dbReference type="Proteomes" id="UP000502345">
    <property type="component" value="Chromosome"/>
</dbReference>
<accession>A0A6G9CLW4</accession>
<gene>
    <name evidence="1" type="ORF">G9444_0618</name>
</gene>